<feature type="region of interest" description="Disordered" evidence="1">
    <location>
        <begin position="1"/>
        <end position="56"/>
    </location>
</feature>
<organism evidence="3 4">
    <name type="scientific">Quillaja saponaria</name>
    <name type="common">Soap bark tree</name>
    <dbReference type="NCBI Taxonomy" id="32244"/>
    <lineage>
        <taxon>Eukaryota</taxon>
        <taxon>Viridiplantae</taxon>
        <taxon>Streptophyta</taxon>
        <taxon>Embryophyta</taxon>
        <taxon>Tracheophyta</taxon>
        <taxon>Spermatophyta</taxon>
        <taxon>Magnoliopsida</taxon>
        <taxon>eudicotyledons</taxon>
        <taxon>Gunneridae</taxon>
        <taxon>Pentapetalae</taxon>
        <taxon>rosids</taxon>
        <taxon>fabids</taxon>
        <taxon>Fabales</taxon>
        <taxon>Quillajaceae</taxon>
        <taxon>Quillaja</taxon>
    </lineage>
</organism>
<dbReference type="EMBL" id="JARAOO010000009">
    <property type="protein sequence ID" value="KAJ7956838.1"/>
    <property type="molecule type" value="Genomic_DNA"/>
</dbReference>
<keyword evidence="4" id="KW-1185">Reference proteome</keyword>
<reference evidence="3" key="1">
    <citation type="journal article" date="2023" name="Science">
        <title>Elucidation of the pathway for biosynthesis of saponin adjuvants from the soapbark tree.</title>
        <authorList>
            <person name="Reed J."/>
            <person name="Orme A."/>
            <person name="El-Demerdash A."/>
            <person name="Owen C."/>
            <person name="Martin L.B.B."/>
            <person name="Misra R.C."/>
            <person name="Kikuchi S."/>
            <person name="Rejzek M."/>
            <person name="Martin A.C."/>
            <person name="Harkess A."/>
            <person name="Leebens-Mack J."/>
            <person name="Louveau T."/>
            <person name="Stephenson M.J."/>
            <person name="Osbourn A."/>
        </authorList>
    </citation>
    <scope>NUCLEOTIDE SEQUENCE</scope>
    <source>
        <strain evidence="3">S10</strain>
    </source>
</reference>
<name>A0AAD7LET9_QUISA</name>
<dbReference type="KEGG" id="qsa:O6P43_023214"/>
<protein>
    <submittedName>
        <fullName evidence="3">VQ motif-containing protein</fullName>
    </submittedName>
</protein>
<dbReference type="Pfam" id="PF05678">
    <property type="entry name" value="VQ"/>
    <property type="match status" value="1"/>
</dbReference>
<feature type="compositionally biased region" description="Low complexity" evidence="1">
    <location>
        <begin position="1"/>
        <end position="15"/>
    </location>
</feature>
<evidence type="ECO:0000256" key="1">
    <source>
        <dbReference type="SAM" id="MobiDB-lite"/>
    </source>
</evidence>
<dbReference type="Proteomes" id="UP001163823">
    <property type="component" value="Chromosome 9"/>
</dbReference>
<dbReference type="PANTHER" id="PTHR33179:SF4">
    <property type="entry name" value="VQ MOTIF-CONTAINING PROTEIN"/>
    <property type="match status" value="1"/>
</dbReference>
<evidence type="ECO:0000313" key="4">
    <source>
        <dbReference type="Proteomes" id="UP001163823"/>
    </source>
</evidence>
<dbReference type="PANTHER" id="PTHR33179">
    <property type="entry name" value="VQ MOTIF-CONTAINING PROTEIN"/>
    <property type="match status" value="1"/>
</dbReference>
<comment type="caution">
    <text evidence="3">The sequence shown here is derived from an EMBL/GenBank/DDBJ whole genome shotgun (WGS) entry which is preliminary data.</text>
</comment>
<dbReference type="AlphaFoldDB" id="A0AAD7LET9"/>
<proteinExistence type="predicted"/>
<feature type="domain" description="VQ" evidence="2">
    <location>
        <begin position="161"/>
        <end position="188"/>
    </location>
</feature>
<dbReference type="InterPro" id="IPR039609">
    <property type="entry name" value="VQ_15/22"/>
</dbReference>
<evidence type="ECO:0000259" key="2">
    <source>
        <dbReference type="Pfam" id="PF05678"/>
    </source>
</evidence>
<gene>
    <name evidence="3" type="ORF">O6P43_023214</name>
</gene>
<sequence length="410" mass="44245">MDSGNSGSMQSSSTGGDEEYDSRAESISTFLNNPPSNRVGSLPQPQPPASQLFDPLSSYFDPIQRSQLLTNPQNSLLNLDMVWSKPFRSDPNRTDLDGLNQAFYGQTRGSTGFPAATQQMYPLPIPESSGSGGLISNDQAAHTNNTNVVRNPKKRTRASRRAPTTVLTTDTTNFRAMVQEFTGIPAPPFTSSTFPRSRLDIFGTAALRSAHNLDPPPPTYLSRPFAQKLHPPLPISSSSSSAPPLITDTLPTSTCNNSTSINYQLSPSMNPLNMLNFQSFLKSSPSPKYPLNPNSLTSNKHQQQGFANLGHVLEDFGLSSSHHDDHHHGTGNLISGLEMHNMVSSSSNEALSSSINNDHHQAGILRSSTLAEGSGNGKVNYSSNFQGDKGPESLARNEGIVESWINCSSD</sequence>
<dbReference type="InterPro" id="IPR008889">
    <property type="entry name" value="VQ"/>
</dbReference>
<accession>A0AAD7LET9</accession>
<feature type="compositionally biased region" description="Polar residues" evidence="1">
    <location>
        <begin position="25"/>
        <end position="39"/>
    </location>
</feature>
<evidence type="ECO:0000313" key="3">
    <source>
        <dbReference type="EMBL" id="KAJ7956838.1"/>
    </source>
</evidence>